<dbReference type="SUPFAM" id="SSF48592">
    <property type="entry name" value="GroEL equatorial domain-like"/>
    <property type="match status" value="1"/>
</dbReference>
<dbReference type="NCBIfam" id="TIGR02347">
    <property type="entry name" value="chap_CCT_zeta"/>
    <property type="match status" value="1"/>
</dbReference>
<dbReference type="AlphaFoldDB" id="Q8T5T4"/>
<protein>
    <submittedName>
        <fullName evidence="9">Chaperonin containing TCP-1 zeta subunit</fullName>
    </submittedName>
</protein>
<dbReference type="PANTHER" id="PTHR11353">
    <property type="entry name" value="CHAPERONIN"/>
    <property type="match status" value="1"/>
</dbReference>
<keyword evidence="6 8" id="KW-0143">Chaperone</keyword>
<comment type="similarity">
    <text evidence="2 8">Belongs to the TCP-1 chaperonin family.</text>
</comment>
<evidence type="ECO:0000256" key="6">
    <source>
        <dbReference type="ARBA" id="ARBA00023186"/>
    </source>
</evidence>
<dbReference type="FunFam" id="1.10.560.10:FF:000038">
    <property type="entry name" value="Chaperonin containing TCP1 subunit 6B"/>
    <property type="match status" value="1"/>
</dbReference>
<dbReference type="Gene3D" id="1.10.560.10">
    <property type="entry name" value="GroEL-like equatorial domain"/>
    <property type="match status" value="1"/>
</dbReference>
<comment type="subcellular location">
    <subcellularLocation>
        <location evidence="1">Cytoplasm</location>
    </subcellularLocation>
</comment>
<dbReference type="InterPro" id="IPR002194">
    <property type="entry name" value="Chaperonin_TCP-1_CS"/>
</dbReference>
<dbReference type="PROSITE" id="PS00751">
    <property type="entry name" value="TCP1_2"/>
    <property type="match status" value="1"/>
</dbReference>
<dbReference type="CDD" id="cd03342">
    <property type="entry name" value="TCP1_zeta"/>
    <property type="match status" value="1"/>
</dbReference>
<evidence type="ECO:0000256" key="1">
    <source>
        <dbReference type="ARBA" id="ARBA00004496"/>
    </source>
</evidence>
<dbReference type="InterPro" id="IPR053374">
    <property type="entry name" value="TCP-1_chaperonin"/>
</dbReference>
<dbReference type="PRINTS" id="PR00304">
    <property type="entry name" value="TCOMPLEXTCP1"/>
</dbReference>
<evidence type="ECO:0000256" key="8">
    <source>
        <dbReference type="RuleBase" id="RU004187"/>
    </source>
</evidence>
<dbReference type="GO" id="GO:0005524">
    <property type="term" value="F:ATP binding"/>
    <property type="evidence" value="ECO:0007669"/>
    <property type="project" value="UniProtKB-KW"/>
</dbReference>
<dbReference type="GO" id="GO:0051082">
    <property type="term" value="F:unfolded protein binding"/>
    <property type="evidence" value="ECO:0007669"/>
    <property type="project" value="InterPro"/>
</dbReference>
<dbReference type="Pfam" id="PF00118">
    <property type="entry name" value="Cpn60_TCP1"/>
    <property type="match status" value="1"/>
</dbReference>
<dbReference type="GO" id="GO:0005737">
    <property type="term" value="C:cytoplasm"/>
    <property type="evidence" value="ECO:0007669"/>
    <property type="project" value="UniProtKB-SubCell"/>
</dbReference>
<reference evidence="9" key="1">
    <citation type="submission" date="2002-03" db="EMBL/GenBank/DDBJ databases">
        <title>Type II chaperonin CCT (chaperonin containing TCP-1) in Physarum polycephalum.</title>
        <authorList>
            <person name="Roobol A."/>
            <person name="Carden M.J."/>
        </authorList>
    </citation>
    <scope>NUCLEOTIDE SEQUENCE</scope>
    <source>
        <strain evidence="9">CL</strain>
    </source>
</reference>
<dbReference type="NCBIfam" id="NF041083">
    <property type="entry name" value="thermosome_beta"/>
    <property type="match status" value="1"/>
</dbReference>
<dbReference type="PROSITE" id="PS00750">
    <property type="entry name" value="TCP1_1"/>
    <property type="match status" value="1"/>
</dbReference>
<keyword evidence="3" id="KW-0963">Cytoplasm</keyword>
<dbReference type="PROSITE" id="PS00995">
    <property type="entry name" value="TCP1_3"/>
    <property type="match status" value="1"/>
</dbReference>
<keyword evidence="5 8" id="KW-0067">ATP-binding</keyword>
<proteinExistence type="evidence at transcript level"/>
<dbReference type="InterPro" id="IPR012722">
    <property type="entry name" value="Chap_CCT_zeta"/>
</dbReference>
<dbReference type="FunFam" id="3.50.7.10:FF:000004">
    <property type="entry name" value="T-complex protein 1 subunit zeta"/>
    <property type="match status" value="1"/>
</dbReference>
<evidence type="ECO:0000256" key="7">
    <source>
        <dbReference type="ARBA" id="ARBA00024677"/>
    </source>
</evidence>
<dbReference type="SUPFAM" id="SSF54849">
    <property type="entry name" value="GroEL-intermediate domain like"/>
    <property type="match status" value="1"/>
</dbReference>
<evidence type="ECO:0000256" key="3">
    <source>
        <dbReference type="ARBA" id="ARBA00022490"/>
    </source>
</evidence>
<sequence length="543" mass="59855">MAGSYLKMINPQSDVTRKNQALSVNISAGKGLQEVLKTNLGPRGTLKMLVSDAGDIKLTKDGNVLLHEMQIQHPTAALMARTATAQDDMVGDGTTTNVVLIGELLKQSERYLAEGLHPRVLTEGFDLAKGRSLQFLESFKVKKDALDRELLMNVARASSRTKVQQELADSLTEIVVDAVLTIRREGQPIDLFMVEIMTMQHRTESETRLVKGLVMDHGSRHPDMPKRLENAFIFTCNVPLEFEKTEVSAETIYKDSEQRSRMVDAEHSSVEERAKKIIELKNQVCDAPNKGFVVINQKGIDPIALDMFAKAGILGLRRAKRRNMERLTLACGGSPMNSVDDLTPDVLGKADIVYEQVLGEDKYTFVEGVRNPFSCTILIKGPNKHTIEQIKDAVRDGLRAVKNTIEDQLVVPGAGAFELACHRDILKFKDEVHGRAKLGVQAYADALLIVPKVLAENSGFDPIETIIKLQEEFAKGHVVGLDLISGEPMDPVQEGIWDQYRAIRQILHSSSVVATQILLVDEIMKAGKSQKGGGGQATEDNAD</sequence>
<evidence type="ECO:0000256" key="5">
    <source>
        <dbReference type="ARBA" id="ARBA00022840"/>
    </source>
</evidence>
<accession>Q8T5T4</accession>
<evidence type="ECO:0000256" key="2">
    <source>
        <dbReference type="ARBA" id="ARBA00008020"/>
    </source>
</evidence>
<dbReference type="InterPro" id="IPR027410">
    <property type="entry name" value="TCP-1-like_intermed_sf"/>
</dbReference>
<dbReference type="InterPro" id="IPR027409">
    <property type="entry name" value="GroEL-like_apical_dom_sf"/>
</dbReference>
<dbReference type="FunFam" id="3.30.260.10:FF:000017">
    <property type="entry name" value="T-complex protein 1 subunit zeta"/>
    <property type="match status" value="1"/>
</dbReference>
<dbReference type="InterPro" id="IPR017998">
    <property type="entry name" value="Chaperone_TCP-1"/>
</dbReference>
<dbReference type="Gene3D" id="3.50.7.10">
    <property type="entry name" value="GroEL"/>
    <property type="match status" value="1"/>
</dbReference>
<dbReference type="SUPFAM" id="SSF52029">
    <property type="entry name" value="GroEL apical domain-like"/>
    <property type="match status" value="1"/>
</dbReference>
<dbReference type="Gene3D" id="3.30.260.10">
    <property type="entry name" value="TCP-1-like chaperonin intermediate domain"/>
    <property type="match status" value="1"/>
</dbReference>
<dbReference type="GO" id="GO:0016887">
    <property type="term" value="F:ATP hydrolysis activity"/>
    <property type="evidence" value="ECO:0007669"/>
    <property type="project" value="InterPro"/>
</dbReference>
<organism evidence="9">
    <name type="scientific">Physarum polycephalum</name>
    <name type="common">Many-headed slime mold</name>
    <name type="synonym">Badhamia polycephala</name>
    <dbReference type="NCBI Taxonomy" id="5791"/>
    <lineage>
        <taxon>Eukaryota</taxon>
        <taxon>Amoebozoa</taxon>
        <taxon>Evosea</taxon>
        <taxon>Eumycetozoa</taxon>
        <taxon>Myxogastria</taxon>
        <taxon>Myxogastromycetidae</taxon>
        <taxon>Physariida</taxon>
        <taxon>Physaraceae</taxon>
        <taxon>Physarum</taxon>
    </lineage>
</organism>
<evidence type="ECO:0000313" key="9">
    <source>
        <dbReference type="EMBL" id="AAM12859.1"/>
    </source>
</evidence>
<dbReference type="InterPro" id="IPR027413">
    <property type="entry name" value="GROEL-like_equatorial_sf"/>
</dbReference>
<dbReference type="InterPro" id="IPR002423">
    <property type="entry name" value="Cpn60/GroEL/TCP-1"/>
</dbReference>
<dbReference type="GO" id="GO:0140662">
    <property type="term" value="F:ATP-dependent protein folding chaperone"/>
    <property type="evidence" value="ECO:0007669"/>
    <property type="project" value="InterPro"/>
</dbReference>
<comment type="function">
    <text evidence="7">Molecular chaperone; assists the folding of proteins upon ATP hydrolysis. Known to play a role, in vitro, in the folding of actin and tubulin.</text>
</comment>
<keyword evidence="4 8" id="KW-0547">Nucleotide-binding</keyword>
<gene>
    <name evidence="9" type="primary">CCT6</name>
</gene>
<evidence type="ECO:0000256" key="4">
    <source>
        <dbReference type="ARBA" id="ARBA00022741"/>
    </source>
</evidence>
<dbReference type="EMBL" id="AF494045">
    <property type="protein sequence ID" value="AAM12859.1"/>
    <property type="molecule type" value="mRNA"/>
</dbReference>
<name>Q8T5T4_PHYPO</name>
<dbReference type="FunFam" id="1.10.560.10:FF:000058">
    <property type="entry name" value="T-complex protein 1 subunit zeta"/>
    <property type="match status" value="1"/>
</dbReference>